<proteinExistence type="predicted"/>
<comment type="caution">
    <text evidence="1">The sequence shown here is derived from an EMBL/GenBank/DDBJ whole genome shotgun (WGS) entry which is preliminary data.</text>
</comment>
<dbReference type="Proteomes" id="UP000692954">
    <property type="component" value="Unassembled WGS sequence"/>
</dbReference>
<evidence type="ECO:0000313" key="2">
    <source>
        <dbReference type="Proteomes" id="UP000692954"/>
    </source>
</evidence>
<dbReference type="AlphaFoldDB" id="A0A8S1RDH2"/>
<protein>
    <submittedName>
        <fullName evidence="1">Uncharacterized protein</fullName>
    </submittedName>
</protein>
<organism evidence="1 2">
    <name type="scientific">Paramecium sonneborni</name>
    <dbReference type="NCBI Taxonomy" id="65129"/>
    <lineage>
        <taxon>Eukaryota</taxon>
        <taxon>Sar</taxon>
        <taxon>Alveolata</taxon>
        <taxon>Ciliophora</taxon>
        <taxon>Intramacronucleata</taxon>
        <taxon>Oligohymenophorea</taxon>
        <taxon>Peniculida</taxon>
        <taxon>Parameciidae</taxon>
        <taxon>Paramecium</taxon>
    </lineage>
</organism>
<accession>A0A8S1RDH2</accession>
<sequence>MLQLRWLGGKCRLIQWSIPKHIFLLAMSFHSVKIRTQCEARKSMRIGPMFRKGYGLTHNSPGVKRLMDTDHSSQFSTTFDLGQKKNPDEQEALQELLTVPRKKKRRREKDLSRAQPTLPWDLFFLIRKSIPGSFTRQ</sequence>
<evidence type="ECO:0000313" key="1">
    <source>
        <dbReference type="EMBL" id="CAD8125040.1"/>
    </source>
</evidence>
<gene>
    <name evidence="1" type="ORF">PSON_ATCC_30995.1.T1550121</name>
</gene>
<reference evidence="1" key="1">
    <citation type="submission" date="2021-01" db="EMBL/GenBank/DDBJ databases">
        <authorList>
            <consortium name="Genoscope - CEA"/>
            <person name="William W."/>
        </authorList>
    </citation>
    <scope>NUCLEOTIDE SEQUENCE</scope>
</reference>
<keyword evidence="2" id="KW-1185">Reference proteome</keyword>
<name>A0A8S1RDH2_9CILI</name>
<dbReference type="EMBL" id="CAJJDN010000155">
    <property type="protein sequence ID" value="CAD8125040.1"/>
    <property type="molecule type" value="Genomic_DNA"/>
</dbReference>